<feature type="compositionally biased region" description="Basic and acidic residues" evidence="1">
    <location>
        <begin position="157"/>
        <end position="166"/>
    </location>
</feature>
<evidence type="ECO:0000256" key="2">
    <source>
        <dbReference type="SAM" id="Phobius"/>
    </source>
</evidence>
<keyword evidence="2" id="KW-0472">Membrane</keyword>
<reference evidence="3" key="2">
    <citation type="submission" date="2021-09" db="EMBL/GenBank/DDBJ databases">
        <authorList>
            <person name="Gilroy R."/>
        </authorList>
    </citation>
    <scope>NUCLEOTIDE SEQUENCE</scope>
    <source>
        <strain evidence="3">ChiGjej1B1-18357</strain>
    </source>
</reference>
<protein>
    <submittedName>
        <fullName evidence="3">Uncharacterized protein</fullName>
    </submittedName>
</protein>
<organism evidence="3 4">
    <name type="scientific">Dietzia timorensis</name>
    <dbReference type="NCBI Taxonomy" id="499555"/>
    <lineage>
        <taxon>Bacteria</taxon>
        <taxon>Bacillati</taxon>
        <taxon>Actinomycetota</taxon>
        <taxon>Actinomycetes</taxon>
        <taxon>Mycobacteriales</taxon>
        <taxon>Dietziaceae</taxon>
        <taxon>Dietzia</taxon>
    </lineage>
</organism>
<gene>
    <name evidence="3" type="ORF">K8V11_03580</name>
</gene>
<feature type="compositionally biased region" description="Basic and acidic residues" evidence="1">
    <location>
        <begin position="84"/>
        <end position="94"/>
    </location>
</feature>
<evidence type="ECO:0000313" key="3">
    <source>
        <dbReference type="EMBL" id="HJE90075.1"/>
    </source>
</evidence>
<dbReference type="RefSeq" id="WP_303910957.1">
    <property type="nucleotide sequence ID" value="NZ_DYXM01000064.1"/>
</dbReference>
<dbReference type="AlphaFoldDB" id="A0A921F2E5"/>
<accession>A0A921F2E5</accession>
<keyword evidence="2" id="KW-1133">Transmembrane helix</keyword>
<feature type="transmembrane region" description="Helical" evidence="2">
    <location>
        <begin position="559"/>
        <end position="579"/>
    </location>
</feature>
<evidence type="ECO:0000256" key="1">
    <source>
        <dbReference type="SAM" id="MobiDB-lite"/>
    </source>
</evidence>
<feature type="transmembrane region" description="Helical" evidence="2">
    <location>
        <begin position="529"/>
        <end position="552"/>
    </location>
</feature>
<feature type="region of interest" description="Disordered" evidence="1">
    <location>
        <begin position="1"/>
        <end position="403"/>
    </location>
</feature>
<feature type="region of interest" description="Disordered" evidence="1">
    <location>
        <begin position="422"/>
        <end position="496"/>
    </location>
</feature>
<feature type="compositionally biased region" description="Basic and acidic residues" evidence="1">
    <location>
        <begin position="381"/>
        <end position="393"/>
    </location>
</feature>
<evidence type="ECO:0000313" key="4">
    <source>
        <dbReference type="Proteomes" id="UP000776650"/>
    </source>
</evidence>
<feature type="compositionally biased region" description="Low complexity" evidence="1">
    <location>
        <begin position="222"/>
        <end position="298"/>
    </location>
</feature>
<feature type="compositionally biased region" description="Low complexity" evidence="1">
    <location>
        <begin position="317"/>
        <end position="356"/>
    </location>
</feature>
<dbReference type="EMBL" id="DYXM01000064">
    <property type="protein sequence ID" value="HJE90075.1"/>
    <property type="molecule type" value="Genomic_DNA"/>
</dbReference>
<proteinExistence type="predicted"/>
<name>A0A921F2E5_9ACTN</name>
<dbReference type="Proteomes" id="UP000776650">
    <property type="component" value="Unassembled WGS sequence"/>
</dbReference>
<comment type="caution">
    <text evidence="3">The sequence shown here is derived from an EMBL/GenBank/DDBJ whole genome shotgun (WGS) entry which is preliminary data.</text>
</comment>
<sequence length="609" mass="59998">MAASEQSRRGGGSGESITVAELLKRMSQGEDSEASGDSAGDASQRRHHRRADSGGVSVSDLTGDIPRVGPDGQPLSGRAARRRAREEAEEREAAKQGQPSQQSAPQGQQGAPQGQQPQQAAAQGQQQATPPAAPPASKPADKKAQPAAGPRIARRTTTSERAKTSDKTPMPPKPAQRPAAGSQVPDTGDLFGRPSGNGSTTGPIPVPDTSVKGRGGSGSGAGKAAAGTAAAAGAAGAGAAAASTRGGDKAGAAKQAAGAQQTPAQQAPAQQQAAPQGRQGAGAAAAGSSSAAGAPTRAQQVVRESVANQRRYEREAGAAGAKGATSGKGAAGAAAGVGAAGAATATGAAASTGAPAGAPPVKPAASPTTEKPSLFKRGNKAKKDGGKPADESHGSFGGGKTAAAAGAGVAGAAGLGAYAANKAGRDDDSSVHASGGGSSEANTGVIQKVRGDAGEGHSGTDTATQPAVSSTGVEHGGQEAGYPQGQGAAHGGYGDYGHDDYRGHDEEVFDPYGQEHWDDEPQRSGFAQWAILALQVVGAAIAGAALFVAFELLWRDLKWVALALAIVVIIGLVAIVRVLRRGNDWMSIALAVVVGIGVTFGPLLLRLFT</sequence>
<keyword evidence="2" id="KW-0812">Transmembrane</keyword>
<feature type="compositionally biased region" description="Polar residues" evidence="1">
    <location>
        <begin position="459"/>
        <end position="472"/>
    </location>
</feature>
<reference evidence="3" key="1">
    <citation type="journal article" date="2021" name="PeerJ">
        <title>Extensive microbial diversity within the chicken gut microbiome revealed by metagenomics and culture.</title>
        <authorList>
            <person name="Gilroy R."/>
            <person name="Ravi A."/>
            <person name="Getino M."/>
            <person name="Pursley I."/>
            <person name="Horton D.L."/>
            <person name="Alikhan N.F."/>
            <person name="Baker D."/>
            <person name="Gharbi K."/>
            <person name="Hall N."/>
            <person name="Watson M."/>
            <person name="Adriaenssens E.M."/>
            <person name="Foster-Nyarko E."/>
            <person name="Jarju S."/>
            <person name="Secka A."/>
            <person name="Antonio M."/>
            <person name="Oren A."/>
            <person name="Chaudhuri R.R."/>
            <person name="La Ragione R."/>
            <person name="Hildebrand F."/>
            <person name="Pallen M.J."/>
        </authorList>
    </citation>
    <scope>NUCLEOTIDE SEQUENCE</scope>
    <source>
        <strain evidence="3">ChiGjej1B1-18357</strain>
    </source>
</reference>
<feature type="transmembrane region" description="Helical" evidence="2">
    <location>
        <begin position="585"/>
        <end position="605"/>
    </location>
</feature>
<feature type="compositionally biased region" description="Low complexity" evidence="1">
    <location>
        <begin position="95"/>
        <end position="130"/>
    </location>
</feature>